<dbReference type="PANTHER" id="PTHR11799">
    <property type="entry name" value="PARAOXONASE"/>
    <property type="match status" value="1"/>
</dbReference>
<accession>A0AA38H7I0</accession>
<evidence type="ECO:0000313" key="1">
    <source>
        <dbReference type="EMBL" id="KAI9635800.1"/>
    </source>
</evidence>
<sequence length="412" mass="44092">MPSLRTLALVVALLVYPLSGLYSRLVVLGFLRSTPPARLSSTSTPGILESFVLPDVKQAEDFAYHEPSGLIVLTAPGHPSGRYGWWPPILHLDRPEDAQTTNGGIYILDPTTWKSRRLSISGFTGPFIPHGLDIYSPKGLPDGFYLHAVNHKPASHGPHKANSTVEIFRISISDSSATHLQTVHHPLIVTPNDIYSLSATEFLVTNDHVNREPGLLRTAEEVFTLQLTSRTTVVKVDASSGIKAEVVKKGIHSANGLAHGPGGEIALGSAAGGVLHILSPDLTTTSTVSFPSTLDNPTYLADPYATPSSDLSGYVLAGLLQAHKLGEHSADPESLAPGAIWLARKTAAGKWEKKLLLEDDGAWVNAATTAMLLPIDPKGTNGRREAWVVAVGFMARGISVARVDLTEWATRT</sequence>
<dbReference type="SUPFAM" id="SSF63829">
    <property type="entry name" value="Calcium-dependent phosphotriesterase"/>
    <property type="match status" value="1"/>
</dbReference>
<protein>
    <recommendedName>
        <fullName evidence="3">Serum paraoxonase/arylesterase</fullName>
    </recommendedName>
</protein>
<dbReference type="Proteomes" id="UP001164286">
    <property type="component" value="Unassembled WGS sequence"/>
</dbReference>
<reference evidence="1" key="1">
    <citation type="journal article" date="2022" name="G3 (Bethesda)">
        <title>High quality genome of the basidiomycete yeast Dioszegia hungarica PDD-24b-2 isolated from cloud water.</title>
        <authorList>
            <person name="Jarrige D."/>
            <person name="Haridas S."/>
            <person name="Bleykasten-Grosshans C."/>
            <person name="Joly M."/>
            <person name="Nadalig T."/>
            <person name="Sancelme M."/>
            <person name="Vuilleumier S."/>
            <person name="Grigoriev I.V."/>
            <person name="Amato P."/>
            <person name="Bringel F."/>
        </authorList>
    </citation>
    <scope>NUCLEOTIDE SEQUENCE</scope>
    <source>
        <strain evidence="1">PDD-24b-2</strain>
    </source>
</reference>
<dbReference type="InterPro" id="IPR051288">
    <property type="entry name" value="Serum_paraoxonase/arylesterase"/>
</dbReference>
<organism evidence="1 2">
    <name type="scientific">Dioszegia hungarica</name>
    <dbReference type="NCBI Taxonomy" id="4972"/>
    <lineage>
        <taxon>Eukaryota</taxon>
        <taxon>Fungi</taxon>
        <taxon>Dikarya</taxon>
        <taxon>Basidiomycota</taxon>
        <taxon>Agaricomycotina</taxon>
        <taxon>Tremellomycetes</taxon>
        <taxon>Tremellales</taxon>
        <taxon>Bulleribasidiaceae</taxon>
        <taxon>Dioszegia</taxon>
    </lineage>
</organism>
<evidence type="ECO:0000313" key="2">
    <source>
        <dbReference type="Proteomes" id="UP001164286"/>
    </source>
</evidence>
<gene>
    <name evidence="1" type="ORF">MKK02DRAFT_44496</name>
</gene>
<dbReference type="AlphaFoldDB" id="A0AA38H7I0"/>
<comment type="caution">
    <text evidence="1">The sequence shown here is derived from an EMBL/GenBank/DDBJ whole genome shotgun (WGS) entry which is preliminary data.</text>
</comment>
<evidence type="ECO:0008006" key="3">
    <source>
        <dbReference type="Google" id="ProtNLM"/>
    </source>
</evidence>
<name>A0AA38H7I0_9TREE</name>
<dbReference type="RefSeq" id="XP_052945577.1">
    <property type="nucleotide sequence ID" value="XM_053092954.1"/>
</dbReference>
<dbReference type="EMBL" id="JAKWFO010000005">
    <property type="protein sequence ID" value="KAI9635800.1"/>
    <property type="molecule type" value="Genomic_DNA"/>
</dbReference>
<dbReference type="PANTHER" id="PTHR11799:SF12">
    <property type="entry name" value="PARAOXONASE-RELATED"/>
    <property type="match status" value="1"/>
</dbReference>
<dbReference type="Gene3D" id="2.120.10.30">
    <property type="entry name" value="TolB, C-terminal domain"/>
    <property type="match status" value="1"/>
</dbReference>
<proteinExistence type="predicted"/>
<dbReference type="InterPro" id="IPR011042">
    <property type="entry name" value="6-blade_b-propeller_TolB-like"/>
</dbReference>
<keyword evidence="2" id="KW-1185">Reference proteome</keyword>
<dbReference type="GeneID" id="77732159"/>